<dbReference type="Proteomes" id="UP000274429">
    <property type="component" value="Unassembled WGS sequence"/>
</dbReference>
<proteinExistence type="predicted"/>
<dbReference type="AlphaFoldDB" id="A0A0R3X190"/>
<feature type="compositionally biased region" description="Low complexity" evidence="1">
    <location>
        <begin position="1"/>
        <end position="18"/>
    </location>
</feature>
<sequence length="62" mass="7301">MRTQSQSIRLGRSQQSRSSLKRNRRPQLDFALPLTKKMHFLSRLAELLSERYVGPTKPKFDL</sequence>
<keyword evidence="3" id="KW-1185">Reference proteome</keyword>
<gene>
    <name evidence="2" type="ORF">TTAC_LOCUS6935</name>
</gene>
<protein>
    <submittedName>
        <fullName evidence="2 4">Uncharacterized protein</fullName>
    </submittedName>
</protein>
<organism evidence="4">
    <name type="scientific">Hydatigena taeniaeformis</name>
    <name type="common">Feline tapeworm</name>
    <name type="synonym">Taenia taeniaeformis</name>
    <dbReference type="NCBI Taxonomy" id="6205"/>
    <lineage>
        <taxon>Eukaryota</taxon>
        <taxon>Metazoa</taxon>
        <taxon>Spiralia</taxon>
        <taxon>Lophotrochozoa</taxon>
        <taxon>Platyhelminthes</taxon>
        <taxon>Cestoda</taxon>
        <taxon>Eucestoda</taxon>
        <taxon>Cyclophyllidea</taxon>
        <taxon>Taeniidae</taxon>
        <taxon>Hydatigera</taxon>
    </lineage>
</organism>
<feature type="region of interest" description="Disordered" evidence="1">
    <location>
        <begin position="1"/>
        <end position="26"/>
    </location>
</feature>
<name>A0A0R3X190_HYDTA</name>
<evidence type="ECO:0000313" key="2">
    <source>
        <dbReference type="EMBL" id="VDM31223.1"/>
    </source>
</evidence>
<dbReference type="WBParaSite" id="TTAC_0000695001-mRNA-1">
    <property type="protein sequence ID" value="TTAC_0000695001-mRNA-1"/>
    <property type="gene ID" value="TTAC_0000695001"/>
</dbReference>
<reference evidence="4" key="1">
    <citation type="submission" date="2017-02" db="UniProtKB">
        <authorList>
            <consortium name="WormBaseParasite"/>
        </authorList>
    </citation>
    <scope>IDENTIFICATION</scope>
</reference>
<accession>A0A0R3X190</accession>
<evidence type="ECO:0000313" key="3">
    <source>
        <dbReference type="Proteomes" id="UP000274429"/>
    </source>
</evidence>
<evidence type="ECO:0000256" key="1">
    <source>
        <dbReference type="SAM" id="MobiDB-lite"/>
    </source>
</evidence>
<reference evidence="2 3" key="2">
    <citation type="submission" date="2018-11" db="EMBL/GenBank/DDBJ databases">
        <authorList>
            <consortium name="Pathogen Informatics"/>
        </authorList>
    </citation>
    <scope>NUCLEOTIDE SEQUENCE [LARGE SCALE GENOMIC DNA]</scope>
</reference>
<evidence type="ECO:0000313" key="4">
    <source>
        <dbReference type="WBParaSite" id="TTAC_0000695001-mRNA-1"/>
    </source>
</evidence>
<dbReference type="EMBL" id="UYWX01020333">
    <property type="protein sequence ID" value="VDM31223.1"/>
    <property type="molecule type" value="Genomic_DNA"/>
</dbReference>